<feature type="compositionally biased region" description="Basic and acidic residues" evidence="1">
    <location>
        <begin position="57"/>
        <end position="67"/>
    </location>
</feature>
<feature type="region of interest" description="Disordered" evidence="1">
    <location>
        <begin position="1"/>
        <end position="67"/>
    </location>
</feature>
<dbReference type="AlphaFoldDB" id="A0A4Z2F7F2"/>
<dbReference type="Proteomes" id="UP000314294">
    <property type="component" value="Unassembled WGS sequence"/>
</dbReference>
<organism evidence="2 3">
    <name type="scientific">Liparis tanakae</name>
    <name type="common">Tanaka's snailfish</name>
    <dbReference type="NCBI Taxonomy" id="230148"/>
    <lineage>
        <taxon>Eukaryota</taxon>
        <taxon>Metazoa</taxon>
        <taxon>Chordata</taxon>
        <taxon>Craniata</taxon>
        <taxon>Vertebrata</taxon>
        <taxon>Euteleostomi</taxon>
        <taxon>Actinopterygii</taxon>
        <taxon>Neopterygii</taxon>
        <taxon>Teleostei</taxon>
        <taxon>Neoteleostei</taxon>
        <taxon>Acanthomorphata</taxon>
        <taxon>Eupercaria</taxon>
        <taxon>Perciformes</taxon>
        <taxon>Cottioidei</taxon>
        <taxon>Cottales</taxon>
        <taxon>Liparidae</taxon>
        <taxon>Liparis</taxon>
    </lineage>
</organism>
<dbReference type="EMBL" id="SRLO01001640">
    <property type="protein sequence ID" value="TNN36262.1"/>
    <property type="molecule type" value="Genomic_DNA"/>
</dbReference>
<proteinExistence type="predicted"/>
<reference evidence="2 3" key="1">
    <citation type="submission" date="2019-03" db="EMBL/GenBank/DDBJ databases">
        <title>First draft genome of Liparis tanakae, snailfish: a comprehensive survey of snailfish specific genes.</title>
        <authorList>
            <person name="Kim W."/>
            <person name="Song I."/>
            <person name="Jeong J.-H."/>
            <person name="Kim D."/>
            <person name="Kim S."/>
            <person name="Ryu S."/>
            <person name="Song J.Y."/>
            <person name="Lee S.K."/>
        </authorList>
    </citation>
    <scope>NUCLEOTIDE SEQUENCE [LARGE SCALE GENOMIC DNA]</scope>
    <source>
        <tissue evidence="2">Muscle</tissue>
    </source>
</reference>
<sequence>MAARSKANGKRAPVTARAPVRRDGNTVEGDGSTGNVSSCLNGRQNTLSGQAGFPPRTTEEHRGAQRS</sequence>
<feature type="compositionally biased region" description="Polar residues" evidence="1">
    <location>
        <begin position="33"/>
        <end position="49"/>
    </location>
</feature>
<comment type="caution">
    <text evidence="2">The sequence shown here is derived from an EMBL/GenBank/DDBJ whole genome shotgun (WGS) entry which is preliminary data.</text>
</comment>
<gene>
    <name evidence="2" type="ORF">EYF80_053579</name>
</gene>
<evidence type="ECO:0000256" key="1">
    <source>
        <dbReference type="SAM" id="MobiDB-lite"/>
    </source>
</evidence>
<name>A0A4Z2F7F2_9TELE</name>
<accession>A0A4Z2F7F2</accession>
<evidence type="ECO:0000313" key="2">
    <source>
        <dbReference type="EMBL" id="TNN36262.1"/>
    </source>
</evidence>
<protein>
    <submittedName>
        <fullName evidence="2">Uncharacterized protein</fullName>
    </submittedName>
</protein>
<keyword evidence="3" id="KW-1185">Reference proteome</keyword>
<evidence type="ECO:0000313" key="3">
    <source>
        <dbReference type="Proteomes" id="UP000314294"/>
    </source>
</evidence>